<comment type="similarity">
    <text evidence="2">Belongs to the GMC oxidoreductase family.</text>
</comment>
<dbReference type="Proteomes" id="UP000321523">
    <property type="component" value="Unassembled WGS sequence"/>
</dbReference>
<dbReference type="OrthoDB" id="9798604at2"/>
<gene>
    <name evidence="8" type="ORF">SAE02_55740</name>
</gene>
<evidence type="ECO:0000256" key="2">
    <source>
        <dbReference type="ARBA" id="ARBA00010790"/>
    </source>
</evidence>
<keyword evidence="4" id="KW-0274">FAD</keyword>
<comment type="caution">
    <text evidence="8">The sequence shown here is derived from an EMBL/GenBank/DDBJ whole genome shotgun (WGS) entry which is preliminary data.</text>
</comment>
<organism evidence="8 9">
    <name type="scientific">Skermanella aerolata</name>
    <dbReference type="NCBI Taxonomy" id="393310"/>
    <lineage>
        <taxon>Bacteria</taxon>
        <taxon>Pseudomonadati</taxon>
        <taxon>Pseudomonadota</taxon>
        <taxon>Alphaproteobacteria</taxon>
        <taxon>Rhodospirillales</taxon>
        <taxon>Azospirillaceae</taxon>
        <taxon>Skermanella</taxon>
    </lineage>
</organism>
<evidence type="ECO:0000256" key="4">
    <source>
        <dbReference type="ARBA" id="ARBA00022827"/>
    </source>
</evidence>
<dbReference type="SUPFAM" id="SSF51905">
    <property type="entry name" value="FAD/NAD(P)-binding domain"/>
    <property type="match status" value="1"/>
</dbReference>
<dbReference type="InterPro" id="IPR006076">
    <property type="entry name" value="FAD-dep_OxRdtase"/>
</dbReference>
<protein>
    <submittedName>
        <fullName evidence="8">Dehydrogenase</fullName>
    </submittedName>
</protein>
<dbReference type="InterPro" id="IPR051473">
    <property type="entry name" value="P2Ox-like"/>
</dbReference>
<dbReference type="RefSeq" id="WP_044432393.1">
    <property type="nucleotide sequence ID" value="NZ_BJYZ01000028.1"/>
</dbReference>
<evidence type="ECO:0000259" key="6">
    <source>
        <dbReference type="Pfam" id="PF01266"/>
    </source>
</evidence>
<dbReference type="GO" id="GO:0016614">
    <property type="term" value="F:oxidoreductase activity, acting on CH-OH group of donors"/>
    <property type="evidence" value="ECO:0007669"/>
    <property type="project" value="InterPro"/>
</dbReference>
<evidence type="ECO:0000256" key="3">
    <source>
        <dbReference type="ARBA" id="ARBA00022630"/>
    </source>
</evidence>
<dbReference type="PANTHER" id="PTHR42784:SF1">
    <property type="entry name" value="PYRANOSE 2-OXIDASE"/>
    <property type="match status" value="1"/>
</dbReference>
<evidence type="ECO:0000256" key="1">
    <source>
        <dbReference type="ARBA" id="ARBA00001974"/>
    </source>
</evidence>
<dbReference type="EMBL" id="BJYZ01000028">
    <property type="protein sequence ID" value="GEO41426.1"/>
    <property type="molecule type" value="Genomic_DNA"/>
</dbReference>
<dbReference type="AlphaFoldDB" id="A0A512DYA5"/>
<evidence type="ECO:0000256" key="5">
    <source>
        <dbReference type="ARBA" id="ARBA00023002"/>
    </source>
</evidence>
<reference evidence="8 9" key="1">
    <citation type="submission" date="2019-07" db="EMBL/GenBank/DDBJ databases">
        <title>Whole genome shotgun sequence of Skermanella aerolata NBRC 106429.</title>
        <authorList>
            <person name="Hosoyama A."/>
            <person name="Uohara A."/>
            <person name="Ohji S."/>
            <person name="Ichikawa N."/>
        </authorList>
    </citation>
    <scope>NUCLEOTIDE SEQUENCE [LARGE SCALE GENOMIC DNA]</scope>
    <source>
        <strain evidence="8 9">NBRC 106429</strain>
    </source>
</reference>
<dbReference type="PANTHER" id="PTHR42784">
    <property type="entry name" value="PYRANOSE 2-OXIDASE"/>
    <property type="match status" value="1"/>
</dbReference>
<dbReference type="InterPro" id="IPR007867">
    <property type="entry name" value="GMC_OxRtase_C"/>
</dbReference>
<keyword evidence="3" id="KW-0285">Flavoprotein</keyword>
<evidence type="ECO:0000313" key="9">
    <source>
        <dbReference type="Proteomes" id="UP000321523"/>
    </source>
</evidence>
<dbReference type="Gene3D" id="3.50.50.60">
    <property type="entry name" value="FAD/NAD(P)-binding domain"/>
    <property type="match status" value="2"/>
</dbReference>
<comment type="cofactor">
    <cofactor evidence="1">
        <name>FAD</name>
        <dbReference type="ChEBI" id="CHEBI:57692"/>
    </cofactor>
</comment>
<dbReference type="Pfam" id="PF01266">
    <property type="entry name" value="DAO"/>
    <property type="match status" value="1"/>
</dbReference>
<feature type="domain" description="FAD dependent oxidoreductase" evidence="6">
    <location>
        <begin position="17"/>
        <end position="229"/>
    </location>
</feature>
<evidence type="ECO:0000313" key="8">
    <source>
        <dbReference type="EMBL" id="GEO41426.1"/>
    </source>
</evidence>
<proteinExistence type="inferred from homology"/>
<keyword evidence="5" id="KW-0560">Oxidoreductase</keyword>
<dbReference type="Pfam" id="PF05199">
    <property type="entry name" value="GMC_oxred_C"/>
    <property type="match status" value="1"/>
</dbReference>
<keyword evidence="9" id="KW-1185">Reference proteome</keyword>
<accession>A0A512DYA5</accession>
<evidence type="ECO:0000259" key="7">
    <source>
        <dbReference type="Pfam" id="PF05199"/>
    </source>
</evidence>
<name>A0A512DYA5_9PROT</name>
<dbReference type="InterPro" id="IPR036188">
    <property type="entry name" value="FAD/NAD-bd_sf"/>
</dbReference>
<sequence>MFIDLRTLDDGSVLEADICIVGAGPAGISMARSLIGTSIDVLVIESGDMDYDDATQALYRGESVGVPYFGLEDARLRFFGGSSNHWDNWCGEFQPIDFQQRSWVPFSGWPFGPEELEPWYDLARPICSLGPRRKNAEIWDKLNVEPIVLDESRLKFHFWEIATPTRFGEVYREELRKAPNIRVLLNANATEVVSDAAAHKVESVELVTFNGHKARVKARHFVLACGAIENARLMLASDRIEPHGIGNRRDVVGRFFMEHPRDRIGSLATSDPFHLIDMFRPGWFGEHVFCPSITVPAEKTKAEQILNTRLQLLYVTDETSMATMRRFAQSIEAGRVPDRLAEGLWDLIQGTDITAYNLYRRAVHNRPMVPKPDGVQQVYFLCQAEQAPNPDSRITLSDRRDALGSRLPVLDWRLGELDKRTLQVQGKLLGGELARLGLGLFQFDPWLREGGTSWSPSMVGGYHQMGTTRMSDDERTGVVDADCKVHGLDNLYVAGSSVYPTGSNINPTLTLVALALRLCDHLKQRITERV</sequence>
<feature type="domain" description="Glucose-methanol-choline oxidoreductase C-terminal" evidence="7">
    <location>
        <begin position="388"/>
        <end position="515"/>
    </location>
</feature>